<dbReference type="AlphaFoldDB" id="A0AAW9Q642"/>
<dbReference type="InterPro" id="IPR003819">
    <property type="entry name" value="TauD/TfdA-like"/>
</dbReference>
<proteinExistence type="predicted"/>
<dbReference type="Gene3D" id="3.60.130.10">
    <property type="entry name" value="Clavaminate synthase-like"/>
    <property type="match status" value="1"/>
</dbReference>
<keyword evidence="3" id="KW-0045">Antibiotic biosynthesis</keyword>
<dbReference type="RefSeq" id="WP_332289528.1">
    <property type="nucleotide sequence ID" value="NZ_JAZIBG010000025.1"/>
</dbReference>
<dbReference type="GO" id="GO:0016706">
    <property type="term" value="F:2-oxoglutarate-dependent dioxygenase activity"/>
    <property type="evidence" value="ECO:0007669"/>
    <property type="project" value="UniProtKB-ARBA"/>
</dbReference>
<keyword evidence="6" id="KW-1185">Reference proteome</keyword>
<accession>A0AAW9Q642</accession>
<keyword evidence="2" id="KW-0560">Oxidoreductase</keyword>
<sequence>MHRWSAEELARLDGQGWLLLQGQAVQALARCAQGLAAAWGDPALAASGTGAVHAGAHAASSGAMTFTRGAVPWHTEGLYLRHPPRALLLWCEAAGDAGGDTLLLDGAVAARCLPTALAAHLRATPLAVCTGDFRAVHRLLAPGGPQAEVLRFCDPAIAPGCRLETADGRDAGDIAEAVRAALADAPVHRHAWQAGDLLVIDNRRMLHARAAFAGRRLLQRVLIGRGLQQWGRAA</sequence>
<comment type="caution">
    <text evidence="5">The sequence shown here is derived from an EMBL/GenBank/DDBJ whole genome shotgun (WGS) entry which is preliminary data.</text>
</comment>
<comment type="cofactor">
    <cofactor evidence="1">
        <name>Fe(2+)</name>
        <dbReference type="ChEBI" id="CHEBI:29033"/>
    </cofactor>
</comment>
<organism evidence="5 6">
    <name type="scientific">Aquincola agrisoli</name>
    <dbReference type="NCBI Taxonomy" id="3119538"/>
    <lineage>
        <taxon>Bacteria</taxon>
        <taxon>Pseudomonadati</taxon>
        <taxon>Pseudomonadota</taxon>
        <taxon>Betaproteobacteria</taxon>
        <taxon>Burkholderiales</taxon>
        <taxon>Sphaerotilaceae</taxon>
        <taxon>Aquincola</taxon>
    </lineage>
</organism>
<dbReference type="PANTHER" id="PTHR10696">
    <property type="entry name" value="GAMMA-BUTYROBETAINE HYDROXYLASE-RELATED"/>
    <property type="match status" value="1"/>
</dbReference>
<dbReference type="GO" id="GO:0017000">
    <property type="term" value="P:antibiotic biosynthetic process"/>
    <property type="evidence" value="ECO:0007669"/>
    <property type="project" value="UniProtKB-KW"/>
</dbReference>
<evidence type="ECO:0000256" key="3">
    <source>
        <dbReference type="ARBA" id="ARBA00023194"/>
    </source>
</evidence>
<gene>
    <name evidence="5" type="ORF">V4F39_11050</name>
</gene>
<evidence type="ECO:0000256" key="1">
    <source>
        <dbReference type="ARBA" id="ARBA00001954"/>
    </source>
</evidence>
<dbReference type="EMBL" id="JAZIBG010000025">
    <property type="protein sequence ID" value="MEF7614446.1"/>
    <property type="molecule type" value="Genomic_DNA"/>
</dbReference>
<protein>
    <submittedName>
        <fullName evidence="5">TauD/TfdA family dioxygenase</fullName>
    </submittedName>
</protein>
<dbReference type="PANTHER" id="PTHR10696:SF56">
    <property type="entry name" value="TAUD_TFDA-LIKE DOMAIN-CONTAINING PROTEIN"/>
    <property type="match status" value="1"/>
</dbReference>
<evidence type="ECO:0000259" key="4">
    <source>
        <dbReference type="Pfam" id="PF02668"/>
    </source>
</evidence>
<evidence type="ECO:0000313" key="6">
    <source>
        <dbReference type="Proteomes" id="UP001336250"/>
    </source>
</evidence>
<reference evidence="5 6" key="1">
    <citation type="submission" date="2024-02" db="EMBL/GenBank/DDBJ databases">
        <title>Genome sequence of Aquincola sp. MAHUQ-54.</title>
        <authorList>
            <person name="Huq M.A."/>
        </authorList>
    </citation>
    <scope>NUCLEOTIDE SEQUENCE [LARGE SCALE GENOMIC DNA]</scope>
    <source>
        <strain evidence="5 6">MAHUQ-54</strain>
    </source>
</reference>
<evidence type="ECO:0000256" key="2">
    <source>
        <dbReference type="ARBA" id="ARBA00023002"/>
    </source>
</evidence>
<dbReference type="SUPFAM" id="SSF51197">
    <property type="entry name" value="Clavaminate synthase-like"/>
    <property type="match status" value="1"/>
</dbReference>
<dbReference type="Pfam" id="PF02668">
    <property type="entry name" value="TauD"/>
    <property type="match status" value="2"/>
</dbReference>
<dbReference type="Proteomes" id="UP001336250">
    <property type="component" value="Unassembled WGS sequence"/>
</dbReference>
<dbReference type="InterPro" id="IPR042098">
    <property type="entry name" value="TauD-like_sf"/>
</dbReference>
<feature type="domain" description="TauD/TfdA-like" evidence="4">
    <location>
        <begin position="179"/>
        <end position="221"/>
    </location>
</feature>
<name>A0AAW9Q642_9BURK</name>
<feature type="domain" description="TauD/TfdA-like" evidence="4">
    <location>
        <begin position="6"/>
        <end position="122"/>
    </location>
</feature>
<dbReference type="InterPro" id="IPR050411">
    <property type="entry name" value="AlphaKG_dependent_hydroxylases"/>
</dbReference>
<evidence type="ECO:0000313" key="5">
    <source>
        <dbReference type="EMBL" id="MEF7614446.1"/>
    </source>
</evidence>
<keyword evidence="5" id="KW-0223">Dioxygenase</keyword>